<protein>
    <submittedName>
        <fullName evidence="2">Uncharacterized protein</fullName>
    </submittedName>
</protein>
<organism evidence="2 3">
    <name type="scientific">Niallia circulans</name>
    <name type="common">Bacillus circulans</name>
    <dbReference type="NCBI Taxonomy" id="1397"/>
    <lineage>
        <taxon>Bacteria</taxon>
        <taxon>Bacillati</taxon>
        <taxon>Bacillota</taxon>
        <taxon>Bacilli</taxon>
        <taxon>Bacillales</taxon>
        <taxon>Bacillaceae</taxon>
        <taxon>Niallia</taxon>
    </lineage>
</organism>
<evidence type="ECO:0000313" key="3">
    <source>
        <dbReference type="Proteomes" id="UP000319837"/>
    </source>
</evidence>
<proteinExistence type="predicted"/>
<accession>A0A553SMK1</accession>
<reference evidence="3" key="1">
    <citation type="submission" date="2018-10" db="EMBL/GenBank/DDBJ databases">
        <title>FDA dAtabase for Regulatory Grade micrObial Sequences (FDA-ARGOS): Supporting development and validation of Infectious Disease Dx tests.</title>
        <authorList>
            <person name="Minogue T."/>
            <person name="Wolcott M."/>
            <person name="Wasieloski L."/>
            <person name="Aguilar W."/>
            <person name="Moore D."/>
            <person name="Tallon L."/>
            <person name="Sadzewicz L."/>
            <person name="Sengamalay N."/>
            <person name="Ott S."/>
            <person name="Godinez A."/>
            <person name="Nagaraj S."/>
            <person name="Vavikolanu K."/>
            <person name="Vyas G."/>
            <person name="Nadendla S."/>
            <person name="George J."/>
            <person name="Sichtig H."/>
        </authorList>
    </citation>
    <scope>NUCLEOTIDE SEQUENCE [LARGE SCALE GENOMIC DNA]</scope>
    <source>
        <strain evidence="3">FDAARGOS_343</strain>
    </source>
</reference>
<gene>
    <name evidence="2" type="ORF">CEQ21_22625</name>
</gene>
<name>A0A553SMK1_NIACI</name>
<keyword evidence="1" id="KW-0175">Coiled coil</keyword>
<feature type="coiled-coil region" evidence="1">
    <location>
        <begin position="38"/>
        <end position="65"/>
    </location>
</feature>
<evidence type="ECO:0000256" key="1">
    <source>
        <dbReference type="SAM" id="Coils"/>
    </source>
</evidence>
<dbReference type="AlphaFoldDB" id="A0A553SMK1"/>
<dbReference type="Proteomes" id="UP000319837">
    <property type="component" value="Unassembled WGS sequence"/>
</dbReference>
<evidence type="ECO:0000313" key="2">
    <source>
        <dbReference type="EMBL" id="TRZ38202.1"/>
    </source>
</evidence>
<dbReference type="RefSeq" id="WP_185766474.1">
    <property type="nucleotide sequence ID" value="NZ_RIBP01000004.1"/>
</dbReference>
<sequence>MEWTLAILFGAALLLLIASTIRSRRTAKAEQREIDMIHLSVTEELTQLQTQVRNLELDIEIIEKETGVRLSSADRVKLREVLDLHRRKYSIESIAGQKKLPVEQVEKMLAPFILEKDERRPVVNEA</sequence>
<comment type="caution">
    <text evidence="2">The sequence shown here is derived from an EMBL/GenBank/DDBJ whole genome shotgun (WGS) entry which is preliminary data.</text>
</comment>
<dbReference type="EMBL" id="RIBP01000004">
    <property type="protein sequence ID" value="TRZ38202.1"/>
    <property type="molecule type" value="Genomic_DNA"/>
</dbReference>